<comment type="subcellular location">
    <subcellularLocation>
        <location evidence="1">Endoplasmic reticulum membrane</location>
        <topology evidence="1">Single-pass membrane protein</topology>
        <orientation evidence="1">Cytoplasmic side</orientation>
    </subcellularLocation>
</comment>
<accession>A0A0N5AMD2</accession>
<evidence type="ECO:0000256" key="6">
    <source>
        <dbReference type="ARBA" id="ARBA00022824"/>
    </source>
</evidence>
<keyword evidence="9 12" id="KW-0408">Iron</keyword>
<dbReference type="SUPFAM" id="SSF55856">
    <property type="entry name" value="Cytochrome b5-like heme/steroid binding domain"/>
    <property type="match status" value="1"/>
</dbReference>
<evidence type="ECO:0000259" key="13">
    <source>
        <dbReference type="PROSITE" id="PS50255"/>
    </source>
</evidence>
<keyword evidence="10" id="KW-0472">Membrane</keyword>
<evidence type="ECO:0000256" key="12">
    <source>
        <dbReference type="RuleBase" id="RU362121"/>
    </source>
</evidence>
<reference evidence="15" key="1">
    <citation type="submission" date="2017-02" db="UniProtKB">
        <authorList>
            <consortium name="WormBaseParasite"/>
        </authorList>
    </citation>
    <scope>IDENTIFICATION</scope>
</reference>
<dbReference type="GO" id="GO:0020037">
    <property type="term" value="F:heme binding"/>
    <property type="evidence" value="ECO:0007669"/>
    <property type="project" value="UniProtKB-UniRule"/>
</dbReference>
<dbReference type="PANTHER" id="PTHR19359">
    <property type="entry name" value="CYTOCHROME B5"/>
    <property type="match status" value="1"/>
</dbReference>
<keyword evidence="5 12" id="KW-0479">Metal-binding</keyword>
<evidence type="ECO:0000256" key="1">
    <source>
        <dbReference type="ARBA" id="ARBA00004131"/>
    </source>
</evidence>
<keyword evidence="8" id="KW-1133">Transmembrane helix</keyword>
<keyword evidence="3 12" id="KW-0349">Heme</keyword>
<evidence type="ECO:0000256" key="8">
    <source>
        <dbReference type="ARBA" id="ARBA00022989"/>
    </source>
</evidence>
<dbReference type="Pfam" id="PF00173">
    <property type="entry name" value="Cyt-b5"/>
    <property type="match status" value="1"/>
</dbReference>
<evidence type="ECO:0000256" key="10">
    <source>
        <dbReference type="ARBA" id="ARBA00023136"/>
    </source>
</evidence>
<feature type="domain" description="Cytochrome b5 heme-binding" evidence="13">
    <location>
        <begin position="6"/>
        <end position="103"/>
    </location>
</feature>
<dbReference type="STRING" id="451379.A0A0N5AMD2"/>
<keyword evidence="7" id="KW-0249">Electron transport</keyword>
<dbReference type="Gene3D" id="3.10.120.10">
    <property type="entry name" value="Cytochrome b5-like heme/steroid binding domain"/>
    <property type="match status" value="1"/>
</dbReference>
<sequence>MTDKKLRPFTAAEVAEHDKPTSAYIVIKDKIFGVETSSNRYSILLAKFFRLVYDVTKFLSEHPGGDKVLLEVAGQDATASFNDVGHSMSVGAMAKAFQVGYISEPLKNYTRHTNECCKTKCVPDLE</sequence>
<dbReference type="PROSITE" id="PS50255">
    <property type="entry name" value="CYTOCHROME_B5_2"/>
    <property type="match status" value="1"/>
</dbReference>
<dbReference type="PROSITE" id="PS00191">
    <property type="entry name" value="CYTOCHROME_B5_1"/>
    <property type="match status" value="1"/>
</dbReference>
<dbReference type="WBParaSite" id="SMUV_0000573701-mRNA-1">
    <property type="protein sequence ID" value="SMUV_0000573701-mRNA-1"/>
    <property type="gene ID" value="SMUV_0000573701"/>
</dbReference>
<proteinExistence type="inferred from homology"/>
<evidence type="ECO:0000313" key="14">
    <source>
        <dbReference type="Proteomes" id="UP000046393"/>
    </source>
</evidence>
<dbReference type="InterPro" id="IPR001199">
    <property type="entry name" value="Cyt_B5-like_heme/steroid-bd"/>
</dbReference>
<dbReference type="PANTHER" id="PTHR19359:SF129">
    <property type="entry name" value="CYTOCHROME B5 ISOFORM B"/>
    <property type="match status" value="1"/>
</dbReference>
<evidence type="ECO:0000313" key="15">
    <source>
        <dbReference type="WBParaSite" id="SMUV_0000573701-mRNA-1"/>
    </source>
</evidence>
<keyword evidence="6" id="KW-0256">Endoplasmic reticulum</keyword>
<evidence type="ECO:0000256" key="2">
    <source>
        <dbReference type="ARBA" id="ARBA00022448"/>
    </source>
</evidence>
<keyword evidence="14" id="KW-1185">Reference proteome</keyword>
<dbReference type="PRINTS" id="PR00363">
    <property type="entry name" value="CYTOCHROMEB5"/>
</dbReference>
<evidence type="ECO:0000256" key="11">
    <source>
        <dbReference type="ARBA" id="ARBA00038168"/>
    </source>
</evidence>
<protein>
    <submittedName>
        <fullName evidence="15">Cytochrome b5 heme-binding domain-containing protein</fullName>
    </submittedName>
</protein>
<evidence type="ECO:0000256" key="5">
    <source>
        <dbReference type="ARBA" id="ARBA00022723"/>
    </source>
</evidence>
<dbReference type="InterPro" id="IPR018506">
    <property type="entry name" value="Cyt_B5_heme-BS"/>
</dbReference>
<dbReference type="Proteomes" id="UP000046393">
    <property type="component" value="Unplaced"/>
</dbReference>
<evidence type="ECO:0000256" key="4">
    <source>
        <dbReference type="ARBA" id="ARBA00022692"/>
    </source>
</evidence>
<comment type="similarity">
    <text evidence="11 12">Belongs to the cytochrome b5 family.</text>
</comment>
<evidence type="ECO:0000256" key="9">
    <source>
        <dbReference type="ARBA" id="ARBA00023004"/>
    </source>
</evidence>
<organism evidence="14 15">
    <name type="scientific">Syphacia muris</name>
    <dbReference type="NCBI Taxonomy" id="451379"/>
    <lineage>
        <taxon>Eukaryota</taxon>
        <taxon>Metazoa</taxon>
        <taxon>Ecdysozoa</taxon>
        <taxon>Nematoda</taxon>
        <taxon>Chromadorea</taxon>
        <taxon>Rhabditida</taxon>
        <taxon>Spirurina</taxon>
        <taxon>Oxyuridomorpha</taxon>
        <taxon>Oxyuroidea</taxon>
        <taxon>Oxyuridae</taxon>
        <taxon>Syphacia</taxon>
    </lineage>
</organism>
<keyword evidence="4" id="KW-0812">Transmembrane</keyword>
<keyword evidence="2" id="KW-0813">Transport</keyword>
<name>A0A0N5AMD2_9BILA</name>
<dbReference type="SMART" id="SM01117">
    <property type="entry name" value="Cyt-b5"/>
    <property type="match status" value="1"/>
</dbReference>
<evidence type="ECO:0000256" key="3">
    <source>
        <dbReference type="ARBA" id="ARBA00022617"/>
    </source>
</evidence>
<dbReference type="InterPro" id="IPR050668">
    <property type="entry name" value="Cytochrome_b5"/>
</dbReference>
<dbReference type="AlphaFoldDB" id="A0A0N5AMD2"/>
<dbReference type="GO" id="GO:0046872">
    <property type="term" value="F:metal ion binding"/>
    <property type="evidence" value="ECO:0007669"/>
    <property type="project" value="UniProtKB-UniRule"/>
</dbReference>
<evidence type="ECO:0000256" key="7">
    <source>
        <dbReference type="ARBA" id="ARBA00022982"/>
    </source>
</evidence>
<dbReference type="GO" id="GO:0005789">
    <property type="term" value="C:endoplasmic reticulum membrane"/>
    <property type="evidence" value="ECO:0007669"/>
    <property type="project" value="UniProtKB-SubCell"/>
</dbReference>
<dbReference type="InterPro" id="IPR036400">
    <property type="entry name" value="Cyt_B5-like_heme/steroid_sf"/>
</dbReference>